<accession>A0AA41QK01</accession>
<sequence>MADNKMPSLLALLGLLAVAGYQNRDKIGQVLGQVGGGSGAGAGSGTGAGADNKFGETLNDAGNVVGRTASEVGGSLKNGLDELLSTFRNAGQQETADSWVTPGVPTQGLSTDQVETALGRDTLTALAQKAGISYDELVQRLASVIPQAVDRATPDGNFPATDQEVRQRVIGS</sequence>
<dbReference type="Pfam" id="PF20159">
    <property type="entry name" value="YidB"/>
    <property type="match status" value="1"/>
</dbReference>
<feature type="region of interest" description="Disordered" evidence="1">
    <location>
        <begin position="153"/>
        <end position="172"/>
    </location>
</feature>
<dbReference type="SUPFAM" id="SSF140804">
    <property type="entry name" value="YidB-like"/>
    <property type="match status" value="1"/>
</dbReference>
<protein>
    <submittedName>
        <fullName evidence="2">YidB family protein</fullName>
    </submittedName>
</protein>
<dbReference type="Proteomes" id="UP001156140">
    <property type="component" value="Unassembled WGS sequence"/>
</dbReference>
<gene>
    <name evidence="2" type="ORF">ML536_05500</name>
</gene>
<feature type="compositionally biased region" description="Basic and acidic residues" evidence="1">
    <location>
        <begin position="163"/>
        <end position="172"/>
    </location>
</feature>
<evidence type="ECO:0000313" key="2">
    <source>
        <dbReference type="EMBL" id="MCI0126277.1"/>
    </source>
</evidence>
<proteinExistence type="predicted"/>
<dbReference type="EMBL" id="JALAZD010000001">
    <property type="protein sequence ID" value="MCI0126277.1"/>
    <property type="molecule type" value="Genomic_DNA"/>
</dbReference>
<dbReference type="Gene3D" id="1.10.10.690">
    <property type="entry name" value="YidB-like"/>
    <property type="match status" value="1"/>
</dbReference>
<dbReference type="AlphaFoldDB" id="A0AA41QK01"/>
<name>A0AA41QK01_9HYPH</name>
<reference evidence="2" key="1">
    <citation type="submission" date="2022-03" db="EMBL/GenBank/DDBJ databases">
        <title>The complete genome sequence of a Methyloterrigena soli.</title>
        <authorList>
            <person name="Zi Z."/>
        </authorList>
    </citation>
    <scope>NUCLEOTIDE SEQUENCE</scope>
    <source>
        <strain evidence="2">M48</strain>
    </source>
</reference>
<organism evidence="2 3">
    <name type="scientific">Paradevosia shaoguanensis</name>
    <dbReference type="NCBI Taxonomy" id="1335043"/>
    <lineage>
        <taxon>Bacteria</taxon>
        <taxon>Pseudomonadati</taxon>
        <taxon>Pseudomonadota</taxon>
        <taxon>Alphaproteobacteria</taxon>
        <taxon>Hyphomicrobiales</taxon>
        <taxon>Devosiaceae</taxon>
        <taxon>Paradevosia</taxon>
    </lineage>
</organism>
<evidence type="ECO:0000313" key="3">
    <source>
        <dbReference type="Proteomes" id="UP001156140"/>
    </source>
</evidence>
<keyword evidence="3" id="KW-1185">Reference proteome</keyword>
<dbReference type="InterPro" id="IPR027405">
    <property type="entry name" value="YidB-like"/>
</dbReference>
<evidence type="ECO:0000256" key="1">
    <source>
        <dbReference type="SAM" id="MobiDB-lite"/>
    </source>
</evidence>
<comment type="caution">
    <text evidence="2">The sequence shown here is derived from an EMBL/GenBank/DDBJ whole genome shotgun (WGS) entry which is preliminary data.</text>
</comment>
<dbReference type="InterPro" id="IPR045372">
    <property type="entry name" value="YidB"/>
</dbReference>
<dbReference type="RefSeq" id="WP_281735216.1">
    <property type="nucleotide sequence ID" value="NZ_JAKETQ010000001.1"/>
</dbReference>